<evidence type="ECO:0000256" key="1">
    <source>
        <dbReference type="SAM" id="MobiDB-lite"/>
    </source>
</evidence>
<gene>
    <name evidence="2" type="ORF">LTR77_004611</name>
</gene>
<dbReference type="RefSeq" id="XP_064660494.1">
    <property type="nucleotide sequence ID" value="XM_064801864.1"/>
</dbReference>
<name>A0AAV9PDJ7_9PEZI</name>
<proteinExistence type="predicted"/>
<dbReference type="AlphaFoldDB" id="A0AAV9PDJ7"/>
<evidence type="ECO:0000313" key="2">
    <source>
        <dbReference type="EMBL" id="KAK5171466.1"/>
    </source>
</evidence>
<keyword evidence="3" id="KW-1185">Reference proteome</keyword>
<feature type="region of interest" description="Disordered" evidence="1">
    <location>
        <begin position="59"/>
        <end position="89"/>
    </location>
</feature>
<accession>A0AAV9PDJ7</accession>
<organism evidence="2 3">
    <name type="scientific">Saxophila tyrrhenica</name>
    <dbReference type="NCBI Taxonomy" id="1690608"/>
    <lineage>
        <taxon>Eukaryota</taxon>
        <taxon>Fungi</taxon>
        <taxon>Dikarya</taxon>
        <taxon>Ascomycota</taxon>
        <taxon>Pezizomycotina</taxon>
        <taxon>Dothideomycetes</taxon>
        <taxon>Dothideomycetidae</taxon>
        <taxon>Mycosphaerellales</taxon>
        <taxon>Extremaceae</taxon>
        <taxon>Saxophila</taxon>
    </lineage>
</organism>
<dbReference type="Proteomes" id="UP001337655">
    <property type="component" value="Unassembled WGS sequence"/>
</dbReference>
<dbReference type="GeneID" id="89925956"/>
<dbReference type="EMBL" id="JAVRRT010000006">
    <property type="protein sequence ID" value="KAK5171466.1"/>
    <property type="molecule type" value="Genomic_DNA"/>
</dbReference>
<reference evidence="2 3" key="1">
    <citation type="submission" date="2023-08" db="EMBL/GenBank/DDBJ databases">
        <title>Black Yeasts Isolated from many extreme environments.</title>
        <authorList>
            <person name="Coleine C."/>
            <person name="Stajich J.E."/>
            <person name="Selbmann L."/>
        </authorList>
    </citation>
    <scope>NUCLEOTIDE SEQUENCE [LARGE SCALE GENOMIC DNA]</scope>
    <source>
        <strain evidence="2 3">CCFEE 5935</strain>
    </source>
</reference>
<feature type="compositionally biased region" description="Basic residues" evidence="1">
    <location>
        <begin position="64"/>
        <end position="73"/>
    </location>
</feature>
<comment type="caution">
    <text evidence="2">The sequence shown here is derived from an EMBL/GenBank/DDBJ whole genome shotgun (WGS) entry which is preliminary data.</text>
</comment>
<sequence>MDGKTAFANIRKGPLKMSAAPLLRSGTSMFFFLLIERDRMAKAHISLVHERKRLDAFTRIPETRRKRRGRQHQRQLPPSRGGEEARDDEPIAYNVHEATTALRDDELHPTPTTSPFTRLRTQDPEHDAKRWMLTPNPALSGEVEDRRTSTFFDDPSTSSLHLRSTFLLGISTILTLHSGIRHLIAYLARDPYNIRISPRFLEKTDERYFHVAPEETFEHLTRDELVLEVRDAGVEIDFRRGGVERLGRRILRAKMEVAREREGYVERESLVEGGWVREEWVRGEWVRGECLWKD</sequence>
<evidence type="ECO:0000313" key="3">
    <source>
        <dbReference type="Proteomes" id="UP001337655"/>
    </source>
</evidence>
<protein>
    <submittedName>
        <fullName evidence="2">Uncharacterized protein</fullName>
    </submittedName>
</protein>